<name>A0A6I3IAC0_9MICO</name>
<proteinExistence type="predicted"/>
<gene>
    <name evidence="2" type="ORF">GGG17_02400</name>
</gene>
<dbReference type="Proteomes" id="UP000431092">
    <property type="component" value="Unassembled WGS sequence"/>
</dbReference>
<dbReference type="RefSeq" id="WP_154592198.1">
    <property type="nucleotide sequence ID" value="NZ_CP171001.1"/>
</dbReference>
<evidence type="ECO:0000256" key="1">
    <source>
        <dbReference type="SAM" id="MobiDB-lite"/>
    </source>
</evidence>
<keyword evidence="3" id="KW-1185">Reference proteome</keyword>
<dbReference type="EMBL" id="WLVL01000007">
    <property type="protein sequence ID" value="MTB70842.1"/>
    <property type="molecule type" value="Genomic_DNA"/>
</dbReference>
<dbReference type="AlphaFoldDB" id="A0A6I3IAC0"/>
<protein>
    <submittedName>
        <fullName evidence="2">Uncharacterized protein</fullName>
    </submittedName>
</protein>
<accession>A0A6I3IAC0</accession>
<feature type="region of interest" description="Disordered" evidence="1">
    <location>
        <begin position="1"/>
        <end position="31"/>
    </location>
</feature>
<sequence length="55" mass="5806">MTTRGLLDGHGGRRVRAAAGRRDLDARHGPEAAAHVTGEPLVNVVDTRTGFPCRG</sequence>
<reference evidence="2 3" key="1">
    <citation type="submission" date="2019-11" db="EMBL/GenBank/DDBJ databases">
        <title>Whole genome sequencing identifies a novel species of the genus Arsenicicoccus isolated from human blood.</title>
        <authorList>
            <person name="Jeong J.H."/>
            <person name="Kweon O.J."/>
            <person name="Kim H.R."/>
            <person name="Kim T.-H."/>
            <person name="Ha S.-M."/>
            <person name="Lee M.-K."/>
        </authorList>
    </citation>
    <scope>NUCLEOTIDE SEQUENCE [LARGE SCALE GENOMIC DNA]</scope>
    <source>
        <strain evidence="2 3">MKL-02</strain>
    </source>
</reference>
<feature type="compositionally biased region" description="Basic and acidic residues" evidence="1">
    <location>
        <begin position="20"/>
        <end position="30"/>
    </location>
</feature>
<organism evidence="2 3">
    <name type="scientific">Arsenicicoccus cauae</name>
    <dbReference type="NCBI Taxonomy" id="2663847"/>
    <lineage>
        <taxon>Bacteria</taxon>
        <taxon>Bacillati</taxon>
        <taxon>Actinomycetota</taxon>
        <taxon>Actinomycetes</taxon>
        <taxon>Micrococcales</taxon>
        <taxon>Intrasporangiaceae</taxon>
        <taxon>Arsenicicoccus</taxon>
    </lineage>
</organism>
<evidence type="ECO:0000313" key="2">
    <source>
        <dbReference type="EMBL" id="MTB70842.1"/>
    </source>
</evidence>
<comment type="caution">
    <text evidence="2">The sequence shown here is derived from an EMBL/GenBank/DDBJ whole genome shotgun (WGS) entry which is preliminary data.</text>
</comment>
<evidence type="ECO:0000313" key="3">
    <source>
        <dbReference type="Proteomes" id="UP000431092"/>
    </source>
</evidence>